<dbReference type="EC" id="5.4.2.10" evidence="7 9"/>
<dbReference type="InterPro" id="IPR005846">
    <property type="entry name" value="A-D-PHexomutase_a/b/a-III"/>
</dbReference>
<evidence type="ECO:0000259" key="12">
    <source>
        <dbReference type="Pfam" id="PF02879"/>
    </source>
</evidence>
<dbReference type="Proteomes" id="UP000308978">
    <property type="component" value="Unassembled WGS sequence"/>
</dbReference>
<dbReference type="RefSeq" id="WP_136434627.1">
    <property type="nucleotide sequence ID" value="NZ_SSTJ01000008.1"/>
</dbReference>
<evidence type="ECO:0000256" key="7">
    <source>
        <dbReference type="ARBA" id="ARBA00066330"/>
    </source>
</evidence>
<evidence type="ECO:0000259" key="10">
    <source>
        <dbReference type="Pfam" id="PF00408"/>
    </source>
</evidence>
<feature type="domain" description="Alpha-D-phosphohexomutase alpha/beta/alpha" evidence="12">
    <location>
        <begin position="185"/>
        <end position="283"/>
    </location>
</feature>
<feature type="binding site" evidence="9">
    <location>
        <position position="274"/>
    </location>
    <ligand>
        <name>Mg(2+)</name>
        <dbReference type="ChEBI" id="CHEBI:18420"/>
    </ligand>
</feature>
<dbReference type="FunFam" id="3.40.120.10:FF:000001">
    <property type="entry name" value="Phosphoglucosamine mutase"/>
    <property type="match status" value="1"/>
</dbReference>
<organism evidence="14 15">
    <name type="scientific">Adlercreutzia caecimuris</name>
    <dbReference type="NCBI Taxonomy" id="671266"/>
    <lineage>
        <taxon>Bacteria</taxon>
        <taxon>Bacillati</taxon>
        <taxon>Actinomycetota</taxon>
        <taxon>Coriobacteriia</taxon>
        <taxon>Eggerthellales</taxon>
        <taxon>Eggerthellaceae</taxon>
        <taxon>Adlercreutzia</taxon>
    </lineage>
</organism>
<comment type="similarity">
    <text evidence="1 9">Belongs to the phosphohexose mutase family.</text>
</comment>
<protein>
    <recommendedName>
        <fullName evidence="8 9">Phosphoglucosamine mutase</fullName>
        <ecNumber evidence="7 9">5.4.2.10</ecNumber>
    </recommendedName>
</protein>
<dbReference type="Pfam" id="PF00408">
    <property type="entry name" value="PGM_PMM_IV"/>
    <property type="match status" value="1"/>
</dbReference>
<comment type="PTM">
    <text evidence="9">Activated by phosphorylation.</text>
</comment>
<dbReference type="InterPro" id="IPR036900">
    <property type="entry name" value="A-D-PHexomutase_C_sf"/>
</dbReference>
<dbReference type="PRINTS" id="PR00509">
    <property type="entry name" value="PGMPMM"/>
</dbReference>
<evidence type="ECO:0000256" key="2">
    <source>
        <dbReference type="ARBA" id="ARBA00022553"/>
    </source>
</evidence>
<dbReference type="InterPro" id="IPR005843">
    <property type="entry name" value="A-D-PHexomutase_C"/>
</dbReference>
<keyword evidence="5 9" id="KW-0413">Isomerase</keyword>
<dbReference type="PANTHER" id="PTHR42946">
    <property type="entry name" value="PHOSPHOHEXOSE MUTASE"/>
    <property type="match status" value="1"/>
</dbReference>
<comment type="caution">
    <text evidence="14">The sequence shown here is derived from an EMBL/GenBank/DDBJ whole genome shotgun (WGS) entry which is preliminary data.</text>
</comment>
<evidence type="ECO:0000259" key="11">
    <source>
        <dbReference type="Pfam" id="PF02878"/>
    </source>
</evidence>
<evidence type="ECO:0000313" key="14">
    <source>
        <dbReference type="EMBL" id="THG37014.1"/>
    </source>
</evidence>
<comment type="cofactor">
    <cofactor evidence="9">
        <name>Mg(2+)</name>
        <dbReference type="ChEBI" id="CHEBI:18420"/>
    </cofactor>
    <text evidence="9">Binds 1 Mg(2+) ion per subunit.</text>
</comment>
<dbReference type="Gene3D" id="3.30.310.50">
    <property type="entry name" value="Alpha-D-phosphohexomutase, C-terminal domain"/>
    <property type="match status" value="1"/>
</dbReference>
<feature type="domain" description="Alpha-D-phosphohexomutase alpha/beta/alpha" evidence="13">
    <location>
        <begin position="287"/>
        <end position="398"/>
    </location>
</feature>
<evidence type="ECO:0000256" key="9">
    <source>
        <dbReference type="HAMAP-Rule" id="MF_01554"/>
    </source>
</evidence>
<dbReference type="GO" id="GO:0005829">
    <property type="term" value="C:cytosol"/>
    <property type="evidence" value="ECO:0007669"/>
    <property type="project" value="TreeGrafter"/>
</dbReference>
<keyword evidence="3 9" id="KW-0479">Metal-binding</keyword>
<dbReference type="FunFam" id="3.30.310.50:FF:000001">
    <property type="entry name" value="Phosphoglucosamine mutase"/>
    <property type="match status" value="1"/>
</dbReference>
<name>A0A4S4G231_9ACTN</name>
<feature type="domain" description="Alpha-D-phosphohexomutase C-terminal" evidence="10">
    <location>
        <begin position="403"/>
        <end position="469"/>
    </location>
</feature>
<dbReference type="Pfam" id="PF02878">
    <property type="entry name" value="PGM_PMM_I"/>
    <property type="match status" value="1"/>
</dbReference>
<evidence type="ECO:0000256" key="6">
    <source>
        <dbReference type="ARBA" id="ARBA00050364"/>
    </source>
</evidence>
<evidence type="ECO:0000259" key="13">
    <source>
        <dbReference type="Pfam" id="PF02880"/>
    </source>
</evidence>
<dbReference type="CDD" id="cd05802">
    <property type="entry name" value="GlmM"/>
    <property type="match status" value="1"/>
</dbReference>
<feature type="active site" description="Phosphoserine intermediate" evidence="9">
    <location>
        <position position="95"/>
    </location>
</feature>
<keyword evidence="4 9" id="KW-0460">Magnesium</keyword>
<dbReference type="InterPro" id="IPR005841">
    <property type="entry name" value="Alpha-D-phosphohexomutase_SF"/>
</dbReference>
<dbReference type="InterPro" id="IPR005845">
    <property type="entry name" value="A-D-PHexomutase_a/b/a-II"/>
</dbReference>
<proteinExistence type="inferred from homology"/>
<dbReference type="InterPro" id="IPR050060">
    <property type="entry name" value="Phosphoglucosamine_mutase"/>
</dbReference>
<sequence>MARLFGTDGVRGIANVELTCELAYRLGQAAATFLGKTIVVGKDTRLSGDMLEAAMVAGIMSAGGTALVAGVIPTPGVALLVREMRAAGGAVISASHNPPEYNGIKLFDSAGFKLPDAVEDEIERFITTGGLEGQVTRMEEAAWGASQEATDLLAADATSYLASEIAMPSGGSLGVTVPLEQAREIYIDHVVRSIGEQGLDFSGLRIALDTGHGAAALTSPEALRRLGAEVIVINDDFNGMDINVQCGSTHLEPLRMLLAESGADVGIAHDGDADRVMIMCPDGTVVDGDMVEAVCALDMRERGVLAGNTVVSTVMANFGFVRAMREAGIEVVQTKVGDRYVLEAMREGGYAIGGEQSGHMILLDHNSTGDGLMTACQFLAAVIRSGKPVGEAVGVMEKMPQTLINVRVRDKHAVDGNAEVAAAVAAAEEALAGDGRVLLRPSGTEPVVRVMVEAADPAEAERHAQAIAAVVEASV</sequence>
<dbReference type="Pfam" id="PF02879">
    <property type="entry name" value="PGM_PMM_II"/>
    <property type="match status" value="1"/>
</dbReference>
<dbReference type="GO" id="GO:0009252">
    <property type="term" value="P:peptidoglycan biosynthetic process"/>
    <property type="evidence" value="ECO:0007669"/>
    <property type="project" value="TreeGrafter"/>
</dbReference>
<feature type="binding site" evidence="9">
    <location>
        <position position="270"/>
    </location>
    <ligand>
        <name>Mg(2+)</name>
        <dbReference type="ChEBI" id="CHEBI:18420"/>
    </ligand>
</feature>
<feature type="domain" description="Alpha-D-phosphohexomutase alpha/beta/alpha" evidence="11">
    <location>
        <begin position="3"/>
        <end position="128"/>
    </location>
</feature>
<dbReference type="GO" id="GO:0004615">
    <property type="term" value="F:phosphomannomutase activity"/>
    <property type="evidence" value="ECO:0007669"/>
    <property type="project" value="TreeGrafter"/>
</dbReference>
<evidence type="ECO:0000256" key="8">
    <source>
        <dbReference type="ARBA" id="ARBA00068193"/>
    </source>
</evidence>
<evidence type="ECO:0000256" key="1">
    <source>
        <dbReference type="ARBA" id="ARBA00010231"/>
    </source>
</evidence>
<evidence type="ECO:0000313" key="15">
    <source>
        <dbReference type="Proteomes" id="UP000308978"/>
    </source>
</evidence>
<dbReference type="Gene3D" id="3.40.120.10">
    <property type="entry name" value="Alpha-D-Glucose-1,6-Bisphosphate, subunit A, domain 3"/>
    <property type="match status" value="3"/>
</dbReference>
<dbReference type="GO" id="GO:0000287">
    <property type="term" value="F:magnesium ion binding"/>
    <property type="evidence" value="ECO:0007669"/>
    <property type="project" value="UniProtKB-UniRule"/>
</dbReference>
<feature type="binding site" evidence="9">
    <location>
        <position position="272"/>
    </location>
    <ligand>
        <name>Mg(2+)</name>
        <dbReference type="ChEBI" id="CHEBI:18420"/>
    </ligand>
</feature>
<evidence type="ECO:0000256" key="5">
    <source>
        <dbReference type="ARBA" id="ARBA00023235"/>
    </source>
</evidence>
<dbReference type="InterPro" id="IPR006352">
    <property type="entry name" value="GlmM_bact"/>
</dbReference>
<dbReference type="AlphaFoldDB" id="A0A4S4G231"/>
<gene>
    <name evidence="9" type="primary">glmM</name>
    <name evidence="14" type="ORF">E5986_07135</name>
</gene>
<dbReference type="FunFam" id="3.40.120.10:FF:000002">
    <property type="entry name" value="Phosphoglucosamine mutase"/>
    <property type="match status" value="1"/>
</dbReference>
<dbReference type="PANTHER" id="PTHR42946:SF1">
    <property type="entry name" value="PHOSPHOGLUCOMUTASE (ALPHA-D-GLUCOSE-1,6-BISPHOSPHATE-DEPENDENT)"/>
    <property type="match status" value="1"/>
</dbReference>
<feature type="binding site" description="via phosphate group" evidence="9">
    <location>
        <position position="95"/>
    </location>
    <ligand>
        <name>Mg(2+)</name>
        <dbReference type="ChEBI" id="CHEBI:18420"/>
    </ligand>
</feature>
<dbReference type="Pfam" id="PF02880">
    <property type="entry name" value="PGM_PMM_III"/>
    <property type="match status" value="1"/>
</dbReference>
<evidence type="ECO:0000256" key="4">
    <source>
        <dbReference type="ARBA" id="ARBA00022842"/>
    </source>
</evidence>
<dbReference type="EMBL" id="SSTJ01000008">
    <property type="protein sequence ID" value="THG37014.1"/>
    <property type="molecule type" value="Genomic_DNA"/>
</dbReference>
<dbReference type="SUPFAM" id="SSF53738">
    <property type="entry name" value="Phosphoglucomutase, first 3 domains"/>
    <property type="match status" value="3"/>
</dbReference>
<comment type="catalytic activity">
    <reaction evidence="6 9">
        <text>alpha-D-glucosamine 1-phosphate = D-glucosamine 6-phosphate</text>
        <dbReference type="Rhea" id="RHEA:23424"/>
        <dbReference type="ChEBI" id="CHEBI:58516"/>
        <dbReference type="ChEBI" id="CHEBI:58725"/>
        <dbReference type="EC" id="5.4.2.10"/>
    </reaction>
</comment>
<dbReference type="InterPro" id="IPR016055">
    <property type="entry name" value="A-D-PHexomutase_a/b/a-I/II/III"/>
</dbReference>
<evidence type="ECO:0000256" key="3">
    <source>
        <dbReference type="ARBA" id="ARBA00022723"/>
    </source>
</evidence>
<dbReference type="InterPro" id="IPR005844">
    <property type="entry name" value="A-D-PHexomutase_a/b/a-I"/>
</dbReference>
<keyword evidence="2 9" id="KW-0597">Phosphoprotein</keyword>
<reference evidence="14 15" key="1">
    <citation type="submission" date="2019-04" db="EMBL/GenBank/DDBJ databases">
        <title>Microbes associate with the intestines of laboratory mice.</title>
        <authorList>
            <person name="Navarre W."/>
            <person name="Wong E."/>
            <person name="Huang K.C."/>
            <person name="Tropini C."/>
            <person name="Ng K."/>
            <person name="Yu B."/>
        </authorList>
    </citation>
    <scope>NUCLEOTIDE SEQUENCE [LARGE SCALE GENOMIC DNA]</scope>
    <source>
        <strain evidence="14 15">NM80_B27</strain>
    </source>
</reference>
<dbReference type="GO" id="GO:0005975">
    <property type="term" value="P:carbohydrate metabolic process"/>
    <property type="evidence" value="ECO:0007669"/>
    <property type="project" value="InterPro"/>
</dbReference>
<comment type="function">
    <text evidence="9">Catalyzes the conversion of glucosamine-6-phosphate to glucosamine-1-phosphate.</text>
</comment>
<dbReference type="GO" id="GO:0008966">
    <property type="term" value="F:phosphoglucosamine mutase activity"/>
    <property type="evidence" value="ECO:0007669"/>
    <property type="project" value="UniProtKB-UniRule"/>
</dbReference>
<feature type="modified residue" description="Phosphoserine" evidence="9">
    <location>
        <position position="95"/>
    </location>
</feature>
<dbReference type="GO" id="GO:0006048">
    <property type="term" value="P:UDP-N-acetylglucosamine biosynthetic process"/>
    <property type="evidence" value="ECO:0007669"/>
    <property type="project" value="TreeGrafter"/>
</dbReference>
<dbReference type="HAMAP" id="MF_01554_B">
    <property type="entry name" value="GlmM_B"/>
    <property type="match status" value="1"/>
</dbReference>
<dbReference type="SUPFAM" id="SSF55957">
    <property type="entry name" value="Phosphoglucomutase, C-terminal domain"/>
    <property type="match status" value="1"/>
</dbReference>
<accession>A0A4S4G231</accession>